<comment type="caution">
    <text evidence="2">The sequence shown here is derived from an EMBL/GenBank/DDBJ whole genome shotgun (WGS) entry which is preliminary data.</text>
</comment>
<feature type="region of interest" description="Disordered" evidence="1">
    <location>
        <begin position="1"/>
        <end position="132"/>
    </location>
</feature>
<dbReference type="Proteomes" id="UP001175353">
    <property type="component" value="Unassembled WGS sequence"/>
</dbReference>
<gene>
    <name evidence="2" type="ORF">LTR91_003370</name>
</gene>
<feature type="compositionally biased region" description="Low complexity" evidence="1">
    <location>
        <begin position="86"/>
        <end position="123"/>
    </location>
</feature>
<protein>
    <submittedName>
        <fullName evidence="2">Uncharacterized protein</fullName>
    </submittedName>
</protein>
<reference evidence="2" key="1">
    <citation type="submission" date="2023-06" db="EMBL/GenBank/DDBJ databases">
        <title>Black Yeasts Isolated from many extreme environments.</title>
        <authorList>
            <person name="Coleine C."/>
            <person name="Stajich J.E."/>
            <person name="Selbmann L."/>
        </authorList>
    </citation>
    <scope>NUCLEOTIDE SEQUENCE</scope>
    <source>
        <strain evidence="2">CCFEE 5200</strain>
    </source>
</reference>
<evidence type="ECO:0000256" key="1">
    <source>
        <dbReference type="SAM" id="MobiDB-lite"/>
    </source>
</evidence>
<dbReference type="EMBL" id="JAUJLE010000017">
    <property type="protein sequence ID" value="KAK1007840.1"/>
    <property type="molecule type" value="Genomic_DNA"/>
</dbReference>
<accession>A0AAN6KZV4</accession>
<organism evidence="2 3">
    <name type="scientific">Friedmanniomyces endolithicus</name>
    <dbReference type="NCBI Taxonomy" id="329885"/>
    <lineage>
        <taxon>Eukaryota</taxon>
        <taxon>Fungi</taxon>
        <taxon>Dikarya</taxon>
        <taxon>Ascomycota</taxon>
        <taxon>Pezizomycotina</taxon>
        <taxon>Dothideomycetes</taxon>
        <taxon>Dothideomycetidae</taxon>
        <taxon>Mycosphaerellales</taxon>
        <taxon>Teratosphaeriaceae</taxon>
        <taxon>Friedmanniomyces</taxon>
    </lineage>
</organism>
<sequence length="168" mass="18226">MSYQTHQPKTGYRDDNLYRGDNGGGRYSCSSTRGAERIQHAPSPLEEGRSSQMMATTPAYPSSQQHQQPNSDLAALQRSMLSGNPRSARSSLSHRSSGSSVSPSESASRISSRSSRYSSSSGSGSSGGRDDPQLLYEYVAQHLQYGEHEGVVWNRGTNSYVMVVGPRC</sequence>
<proteinExistence type="predicted"/>
<evidence type="ECO:0000313" key="3">
    <source>
        <dbReference type="Proteomes" id="UP001175353"/>
    </source>
</evidence>
<evidence type="ECO:0000313" key="2">
    <source>
        <dbReference type="EMBL" id="KAK1007840.1"/>
    </source>
</evidence>
<keyword evidence="3" id="KW-1185">Reference proteome</keyword>
<feature type="compositionally biased region" description="Polar residues" evidence="1">
    <location>
        <begin position="50"/>
        <end position="71"/>
    </location>
</feature>
<dbReference type="AlphaFoldDB" id="A0AAN6KZV4"/>
<name>A0AAN6KZV4_9PEZI</name>